<accession>A0A699QLS3</accession>
<proteinExistence type="predicted"/>
<name>A0A699QLS3_TANCI</name>
<dbReference type="EMBL" id="BKCJ011026759">
    <property type="protein sequence ID" value="GFC69958.1"/>
    <property type="molecule type" value="Genomic_DNA"/>
</dbReference>
<gene>
    <name evidence="1" type="ORF">Tci_841928</name>
</gene>
<reference evidence="1" key="1">
    <citation type="journal article" date="2019" name="Sci. Rep.">
        <title>Draft genome of Tanacetum cinerariifolium, the natural source of mosquito coil.</title>
        <authorList>
            <person name="Yamashiro T."/>
            <person name="Shiraishi A."/>
            <person name="Satake H."/>
            <person name="Nakayama K."/>
        </authorList>
    </citation>
    <scope>NUCLEOTIDE SEQUENCE</scope>
</reference>
<protein>
    <recommendedName>
        <fullName evidence="2">Reverse transcriptase domain-containing protein</fullName>
    </recommendedName>
</protein>
<feature type="non-terminal residue" evidence="1">
    <location>
        <position position="1"/>
    </location>
</feature>
<comment type="caution">
    <text evidence="1">The sequence shown here is derived from an EMBL/GenBank/DDBJ whole genome shotgun (WGS) entry which is preliminary data.</text>
</comment>
<evidence type="ECO:0000313" key="1">
    <source>
        <dbReference type="EMBL" id="GFC69958.1"/>
    </source>
</evidence>
<dbReference type="AlphaFoldDB" id="A0A699QLS3"/>
<sequence>KVTLENRSKSIEPVKDESLIFTTISNPLFDNNKINSDELNSHVESNSDESTSNHDTIKFDNLDEFPGPLILIHIVKEERIRREHADYINQMEMLFIINPHPHPSTVENDDSDEEEVDAVGDLRVDNSIQNSEHDFSESEDSDFDNLLVPLPPPEPPDEEFDFKIDLGNKILVVRNTIVKFECIDARVNFDVFNDENDDLSYFMFVIFDKMFSLLSAESGDTIFDPGISD</sequence>
<evidence type="ECO:0008006" key="2">
    <source>
        <dbReference type="Google" id="ProtNLM"/>
    </source>
</evidence>
<organism evidence="1">
    <name type="scientific">Tanacetum cinerariifolium</name>
    <name type="common">Dalmatian daisy</name>
    <name type="synonym">Chrysanthemum cinerariifolium</name>
    <dbReference type="NCBI Taxonomy" id="118510"/>
    <lineage>
        <taxon>Eukaryota</taxon>
        <taxon>Viridiplantae</taxon>
        <taxon>Streptophyta</taxon>
        <taxon>Embryophyta</taxon>
        <taxon>Tracheophyta</taxon>
        <taxon>Spermatophyta</taxon>
        <taxon>Magnoliopsida</taxon>
        <taxon>eudicotyledons</taxon>
        <taxon>Gunneridae</taxon>
        <taxon>Pentapetalae</taxon>
        <taxon>asterids</taxon>
        <taxon>campanulids</taxon>
        <taxon>Asterales</taxon>
        <taxon>Asteraceae</taxon>
        <taxon>Asteroideae</taxon>
        <taxon>Anthemideae</taxon>
        <taxon>Anthemidinae</taxon>
        <taxon>Tanacetum</taxon>
    </lineage>
</organism>